<evidence type="ECO:0000313" key="3">
    <source>
        <dbReference type="EMBL" id="OJT01803.1"/>
    </source>
</evidence>
<dbReference type="Gene3D" id="2.40.70.10">
    <property type="entry name" value="Acid Proteases"/>
    <property type="match status" value="1"/>
</dbReference>
<name>A0A1M2V2I8_TRAPU</name>
<protein>
    <submittedName>
        <fullName evidence="3">Uncharacterized protein</fullName>
    </submittedName>
</protein>
<dbReference type="GO" id="GO:0006508">
    <property type="term" value="P:proteolysis"/>
    <property type="evidence" value="ECO:0007669"/>
    <property type="project" value="InterPro"/>
</dbReference>
<feature type="compositionally biased region" description="Acidic residues" evidence="2">
    <location>
        <begin position="391"/>
        <end position="410"/>
    </location>
</feature>
<keyword evidence="1" id="KW-0064">Aspartyl protease</keyword>
<dbReference type="EMBL" id="MNAD01001723">
    <property type="protein sequence ID" value="OJT01803.1"/>
    <property type="molecule type" value="Genomic_DNA"/>
</dbReference>
<gene>
    <name evidence="3" type="ORF">TRAPUB_7859</name>
</gene>
<evidence type="ECO:0000256" key="1">
    <source>
        <dbReference type="ARBA" id="ARBA00022750"/>
    </source>
</evidence>
<keyword evidence="1" id="KW-0378">Hydrolase</keyword>
<proteinExistence type="predicted"/>
<feature type="region of interest" description="Disordered" evidence="2">
    <location>
        <begin position="363"/>
        <end position="410"/>
    </location>
</feature>
<dbReference type="InterPro" id="IPR021109">
    <property type="entry name" value="Peptidase_aspartic_dom_sf"/>
</dbReference>
<evidence type="ECO:0000256" key="2">
    <source>
        <dbReference type="SAM" id="MobiDB-lite"/>
    </source>
</evidence>
<feature type="region of interest" description="Disordered" evidence="2">
    <location>
        <begin position="1"/>
        <end position="29"/>
    </location>
</feature>
<keyword evidence="4" id="KW-1185">Reference proteome</keyword>
<keyword evidence="1" id="KW-0645">Protease</keyword>
<dbReference type="AlphaFoldDB" id="A0A1M2V2I8"/>
<accession>A0A1M2V2I8</accession>
<dbReference type="PROSITE" id="PS00141">
    <property type="entry name" value="ASP_PROTEASE"/>
    <property type="match status" value="1"/>
</dbReference>
<feature type="compositionally biased region" description="Acidic residues" evidence="2">
    <location>
        <begin position="121"/>
        <end position="130"/>
    </location>
</feature>
<comment type="caution">
    <text evidence="3">The sequence shown here is derived from an EMBL/GenBank/DDBJ whole genome shotgun (WGS) entry which is preliminary data.</text>
</comment>
<evidence type="ECO:0000313" key="4">
    <source>
        <dbReference type="Proteomes" id="UP000184267"/>
    </source>
</evidence>
<dbReference type="OrthoDB" id="2758843at2759"/>
<sequence length="410" mass="44983">MADTTPPSNDIDQTAHYASSTSAQDISANADEEGGMVFYLVSPPPASNIERAAAVALRKRLRWSEGSPPGIYWQGDVDPYHPFVFKDYPQDDSQDNSSESPAGLLTPLGTTGQDTQSTTSEEPDSSDSDSETPGPSPVTPPANSNYPGGYAFLFALRPPHLEYRSWMAVHTWPTSRKPDFSESIPVKKTAYQGTWAIECQRMTFYVIDAQTGARNTIASFSFQTDRDSGILFIVDTGASISYVPFSVIKELRALFSPAAHSGEFPFRVPAHIRQDDLRVEFLFRGKDDWVAACETQVSVTGPAVPFLCQASDGAGLLFSGPDDLCVLGLNFFQIMYVGMYHPRQNDETVPPFIKLAAQWPAEIPDFDMPPKREENTDTDTDTGSEGHLGEDETDDSGDDDDEESEEEIDA</sequence>
<dbReference type="Proteomes" id="UP000184267">
    <property type="component" value="Unassembled WGS sequence"/>
</dbReference>
<feature type="region of interest" description="Disordered" evidence="2">
    <location>
        <begin position="84"/>
        <end position="144"/>
    </location>
</feature>
<reference evidence="3 4" key="1">
    <citation type="submission" date="2016-10" db="EMBL/GenBank/DDBJ databases">
        <title>Genome sequence of the basidiomycete white-rot fungus Trametes pubescens.</title>
        <authorList>
            <person name="Makela M.R."/>
            <person name="Granchi Z."/>
            <person name="Peng M."/>
            <person name="De Vries R.P."/>
            <person name="Grigoriev I."/>
            <person name="Riley R."/>
            <person name="Hilden K."/>
        </authorList>
    </citation>
    <scope>NUCLEOTIDE SEQUENCE [LARGE SCALE GENOMIC DNA]</scope>
    <source>
        <strain evidence="3 4">FBCC735</strain>
    </source>
</reference>
<dbReference type="GO" id="GO:0004190">
    <property type="term" value="F:aspartic-type endopeptidase activity"/>
    <property type="evidence" value="ECO:0007669"/>
    <property type="project" value="UniProtKB-KW"/>
</dbReference>
<dbReference type="InterPro" id="IPR001969">
    <property type="entry name" value="Aspartic_peptidase_AS"/>
</dbReference>
<dbReference type="SUPFAM" id="SSF50630">
    <property type="entry name" value="Acid proteases"/>
    <property type="match status" value="1"/>
</dbReference>
<feature type="compositionally biased region" description="Polar residues" evidence="2">
    <location>
        <begin position="1"/>
        <end position="27"/>
    </location>
</feature>
<feature type="compositionally biased region" description="Low complexity" evidence="2">
    <location>
        <begin position="109"/>
        <end position="120"/>
    </location>
</feature>
<organism evidence="3 4">
    <name type="scientific">Trametes pubescens</name>
    <name type="common">White-rot fungus</name>
    <dbReference type="NCBI Taxonomy" id="154538"/>
    <lineage>
        <taxon>Eukaryota</taxon>
        <taxon>Fungi</taxon>
        <taxon>Dikarya</taxon>
        <taxon>Basidiomycota</taxon>
        <taxon>Agaricomycotina</taxon>
        <taxon>Agaricomycetes</taxon>
        <taxon>Polyporales</taxon>
        <taxon>Polyporaceae</taxon>
        <taxon>Trametes</taxon>
    </lineage>
</organism>